<dbReference type="GO" id="GO:0003919">
    <property type="term" value="F:FMN adenylyltransferase activity"/>
    <property type="evidence" value="ECO:0007669"/>
    <property type="project" value="UniProtKB-UniRule"/>
</dbReference>
<evidence type="ECO:0000256" key="8">
    <source>
        <dbReference type="ARBA" id="ARBA00022777"/>
    </source>
</evidence>
<dbReference type="NCBIfam" id="TIGR00083">
    <property type="entry name" value="ribF"/>
    <property type="match status" value="1"/>
</dbReference>
<evidence type="ECO:0000256" key="3">
    <source>
        <dbReference type="ARBA" id="ARBA00022630"/>
    </source>
</evidence>
<evidence type="ECO:0000256" key="4">
    <source>
        <dbReference type="ARBA" id="ARBA00022643"/>
    </source>
</evidence>
<dbReference type="PaxDb" id="584708-Apau_1376"/>
<dbReference type="Proteomes" id="UP000005096">
    <property type="component" value="Chromosome"/>
</dbReference>
<dbReference type="AlphaFoldDB" id="E3CZL3"/>
<evidence type="ECO:0000256" key="2">
    <source>
        <dbReference type="ARBA" id="ARBA00005201"/>
    </source>
</evidence>
<dbReference type="UniPathway" id="UPA00277">
    <property type="reaction ID" value="UER00407"/>
</dbReference>
<keyword evidence="10 14" id="KW-0067">ATP-binding</keyword>
<dbReference type="Pfam" id="PF06574">
    <property type="entry name" value="FAD_syn"/>
    <property type="match status" value="1"/>
</dbReference>
<dbReference type="SUPFAM" id="SSF52374">
    <property type="entry name" value="Nucleotidylyl transferase"/>
    <property type="match status" value="1"/>
</dbReference>
<dbReference type="UniPathway" id="UPA00276">
    <property type="reaction ID" value="UER00406"/>
</dbReference>
<feature type="region of interest" description="Disordered" evidence="15">
    <location>
        <begin position="310"/>
        <end position="350"/>
    </location>
</feature>
<evidence type="ECO:0000256" key="7">
    <source>
        <dbReference type="ARBA" id="ARBA00022741"/>
    </source>
</evidence>
<dbReference type="GO" id="GO:0005524">
    <property type="term" value="F:ATP binding"/>
    <property type="evidence" value="ECO:0007669"/>
    <property type="project" value="UniProtKB-UniRule"/>
</dbReference>
<protein>
    <recommendedName>
        <fullName evidence="14">Riboflavin biosynthesis protein</fullName>
    </recommendedName>
    <domain>
        <recommendedName>
            <fullName evidence="14">Riboflavin kinase</fullName>
            <ecNumber evidence="14">2.7.1.26</ecNumber>
        </recommendedName>
        <alternativeName>
            <fullName evidence="14">Flavokinase</fullName>
        </alternativeName>
    </domain>
    <domain>
        <recommendedName>
            <fullName evidence="14">FMN adenylyltransferase</fullName>
            <ecNumber evidence="14">2.7.7.2</ecNumber>
        </recommendedName>
        <alternativeName>
            <fullName evidence="14">FAD pyrophosphorylase</fullName>
        </alternativeName>
        <alternativeName>
            <fullName evidence="14">FAD synthase</fullName>
        </alternativeName>
    </domain>
</protein>
<evidence type="ECO:0000256" key="10">
    <source>
        <dbReference type="ARBA" id="ARBA00022840"/>
    </source>
</evidence>
<keyword evidence="3 14" id="KW-0285">Flavoprotein</keyword>
<keyword evidence="7 14" id="KW-0547">Nucleotide-binding</keyword>
<evidence type="ECO:0000313" key="18">
    <source>
        <dbReference type="Proteomes" id="UP000005096"/>
    </source>
</evidence>
<keyword evidence="4 14" id="KW-0288">FMN</keyword>
<dbReference type="GO" id="GO:0009231">
    <property type="term" value="P:riboflavin biosynthetic process"/>
    <property type="evidence" value="ECO:0007669"/>
    <property type="project" value="InterPro"/>
</dbReference>
<dbReference type="CDD" id="cd02064">
    <property type="entry name" value="FAD_synthetase_N"/>
    <property type="match status" value="1"/>
</dbReference>
<evidence type="ECO:0000256" key="14">
    <source>
        <dbReference type="PIRNR" id="PIRNR004491"/>
    </source>
</evidence>
<keyword evidence="6 14" id="KW-0548">Nucleotidyltransferase</keyword>
<dbReference type="InterPro" id="IPR023465">
    <property type="entry name" value="Riboflavin_kinase_dom_sf"/>
</dbReference>
<name>E3CZL3_9BACT</name>
<evidence type="ECO:0000256" key="13">
    <source>
        <dbReference type="ARBA" id="ARBA00049494"/>
    </source>
</evidence>
<keyword evidence="9 14" id="KW-0274">FAD</keyword>
<keyword evidence="5 14" id="KW-0808">Transferase</keyword>
<dbReference type="Pfam" id="PF01687">
    <property type="entry name" value="Flavokinase"/>
    <property type="match status" value="1"/>
</dbReference>
<proteinExistence type="inferred from homology"/>
<evidence type="ECO:0000256" key="12">
    <source>
        <dbReference type="ARBA" id="ARBA00047880"/>
    </source>
</evidence>
<dbReference type="SMART" id="SM00904">
    <property type="entry name" value="Flavokinase"/>
    <property type="match status" value="1"/>
</dbReference>
<dbReference type="OrthoDB" id="9803667at2"/>
<dbReference type="eggNOG" id="COG0196">
    <property type="taxonomic scope" value="Bacteria"/>
</dbReference>
<dbReference type="GO" id="GO:0009398">
    <property type="term" value="P:FMN biosynthetic process"/>
    <property type="evidence" value="ECO:0007669"/>
    <property type="project" value="UniProtKB-UniRule"/>
</dbReference>
<dbReference type="PIRSF" id="PIRSF004491">
    <property type="entry name" value="FAD_Synth"/>
    <property type="match status" value="1"/>
</dbReference>
<dbReference type="InterPro" id="IPR023468">
    <property type="entry name" value="Riboflavin_kinase"/>
</dbReference>
<dbReference type="RefSeq" id="WP_006301001.1">
    <property type="nucleotide sequence ID" value="NZ_CM001022.1"/>
</dbReference>
<accession>E3CZL3</accession>
<reference evidence="17 18" key="1">
    <citation type="journal article" date="2010" name="Stand. Genomic Sci.">
        <title>Non-contiguous finished genome sequence of Aminomonas paucivorans type strain (GLU-3).</title>
        <authorList>
            <person name="Pitluck S."/>
            <person name="Yasawong M."/>
            <person name="Held B."/>
            <person name="Lapidus A."/>
            <person name="Nolan M."/>
            <person name="Copeland A."/>
            <person name="Lucas S."/>
            <person name="Del Rio T.G."/>
            <person name="Tice H."/>
            <person name="Cheng J.F."/>
            <person name="Chertkov O."/>
            <person name="Goodwin L."/>
            <person name="Tapia R."/>
            <person name="Han C."/>
            <person name="Liolios K."/>
            <person name="Ivanova N."/>
            <person name="Mavromatis K."/>
            <person name="Ovchinnikova G."/>
            <person name="Pati A."/>
            <person name="Chen A."/>
            <person name="Palaniappan K."/>
            <person name="Land M."/>
            <person name="Hauser L."/>
            <person name="Chang Y.J."/>
            <person name="Jeffries C.D."/>
            <person name="Pukall R."/>
            <person name="Spring S."/>
            <person name="Rohde M."/>
            <person name="Sikorski J."/>
            <person name="Goker M."/>
            <person name="Woyke T."/>
            <person name="Bristow J."/>
            <person name="Eisen J.A."/>
            <person name="Markowitz V."/>
            <person name="Hugenholtz P."/>
            <person name="Kyrpides N.C."/>
            <person name="Klenk H.P."/>
        </authorList>
    </citation>
    <scope>NUCLEOTIDE SEQUENCE [LARGE SCALE GENOMIC DNA]</scope>
    <source>
        <strain evidence="17 18">DSM 12260</strain>
    </source>
</reference>
<dbReference type="EMBL" id="CM001022">
    <property type="protein sequence ID" value="EFQ23797.1"/>
    <property type="molecule type" value="Genomic_DNA"/>
</dbReference>
<evidence type="ECO:0000256" key="5">
    <source>
        <dbReference type="ARBA" id="ARBA00022679"/>
    </source>
</evidence>
<evidence type="ECO:0000313" key="17">
    <source>
        <dbReference type="EMBL" id="EFQ23797.1"/>
    </source>
</evidence>
<evidence type="ECO:0000256" key="15">
    <source>
        <dbReference type="SAM" id="MobiDB-lite"/>
    </source>
</evidence>
<sequence>MILALGSFDGFHRGHQLLLQGARKRAAEKKTPWGVLTFSCHPQSVLQGHPYPLLFLEKERQLLAAYWGIPRFLVIPFDRALAELSPEGFLDYLDRRFSPTGLVVGENFRFGKGRGGTPEILRRLCDARHWSLDVIPSLYWQDRPISSSQIRESVRSGRLEEAAACLGHPFLVQGTVTRGDQRGRELGFPTANLALKPEKIVPDRGVYGACVWAEGAWWTGALNVGFNPTFDGIRGLRFEVHLLGASLDLYGKPLWVFPLRKVREELRFPDRGSLIRQMEKDVETIRRWKAQKDSYACFWETLHGLLTSPSEPLAGQPPFPDSPAAIPEGETSPGRDCLPRGVGRCGPENR</sequence>
<comment type="pathway">
    <text evidence="1 14">Cofactor biosynthesis; FAD biosynthesis; FAD from FMN: step 1/1.</text>
</comment>
<dbReference type="GO" id="GO:0006747">
    <property type="term" value="P:FAD biosynthetic process"/>
    <property type="evidence" value="ECO:0007669"/>
    <property type="project" value="UniProtKB-UniRule"/>
</dbReference>
<dbReference type="PANTHER" id="PTHR22749">
    <property type="entry name" value="RIBOFLAVIN KINASE/FMN ADENYLYLTRANSFERASE"/>
    <property type="match status" value="1"/>
</dbReference>
<dbReference type="EC" id="2.7.1.26" evidence="14"/>
<organism evidence="17 18">
    <name type="scientific">Aminomonas paucivorans DSM 12260</name>
    <dbReference type="NCBI Taxonomy" id="584708"/>
    <lineage>
        <taxon>Bacteria</taxon>
        <taxon>Thermotogati</taxon>
        <taxon>Synergistota</taxon>
        <taxon>Synergistia</taxon>
        <taxon>Synergistales</taxon>
        <taxon>Synergistaceae</taxon>
        <taxon>Aminomonas</taxon>
    </lineage>
</organism>
<dbReference type="Gene3D" id="2.40.30.30">
    <property type="entry name" value="Riboflavin kinase-like"/>
    <property type="match status" value="1"/>
</dbReference>
<comment type="catalytic activity">
    <reaction evidence="13 14">
        <text>FMN + ATP + H(+) = FAD + diphosphate</text>
        <dbReference type="Rhea" id="RHEA:17237"/>
        <dbReference type="ChEBI" id="CHEBI:15378"/>
        <dbReference type="ChEBI" id="CHEBI:30616"/>
        <dbReference type="ChEBI" id="CHEBI:33019"/>
        <dbReference type="ChEBI" id="CHEBI:57692"/>
        <dbReference type="ChEBI" id="CHEBI:58210"/>
        <dbReference type="EC" id="2.7.7.2"/>
    </reaction>
</comment>
<dbReference type="STRING" id="584708.Apau_1376"/>
<dbReference type="InterPro" id="IPR014729">
    <property type="entry name" value="Rossmann-like_a/b/a_fold"/>
</dbReference>
<comment type="similarity">
    <text evidence="14">Belongs to the ribF family.</text>
</comment>
<keyword evidence="11" id="KW-0511">Multifunctional enzyme</keyword>
<dbReference type="GO" id="GO:0008531">
    <property type="term" value="F:riboflavin kinase activity"/>
    <property type="evidence" value="ECO:0007669"/>
    <property type="project" value="UniProtKB-UniRule"/>
</dbReference>
<feature type="domain" description="Riboflavin kinase" evidence="16">
    <location>
        <begin position="165"/>
        <end position="290"/>
    </location>
</feature>
<evidence type="ECO:0000256" key="11">
    <source>
        <dbReference type="ARBA" id="ARBA00023268"/>
    </source>
</evidence>
<dbReference type="InterPro" id="IPR015864">
    <property type="entry name" value="FAD_synthase"/>
</dbReference>
<keyword evidence="18" id="KW-1185">Reference proteome</keyword>
<dbReference type="InterPro" id="IPR002606">
    <property type="entry name" value="Riboflavin_kinase_bac"/>
</dbReference>
<comment type="catalytic activity">
    <reaction evidence="12 14">
        <text>riboflavin + ATP = FMN + ADP + H(+)</text>
        <dbReference type="Rhea" id="RHEA:14357"/>
        <dbReference type="ChEBI" id="CHEBI:15378"/>
        <dbReference type="ChEBI" id="CHEBI:30616"/>
        <dbReference type="ChEBI" id="CHEBI:57986"/>
        <dbReference type="ChEBI" id="CHEBI:58210"/>
        <dbReference type="ChEBI" id="CHEBI:456216"/>
        <dbReference type="EC" id="2.7.1.26"/>
    </reaction>
</comment>
<dbReference type="Gene3D" id="3.40.50.620">
    <property type="entry name" value="HUPs"/>
    <property type="match status" value="1"/>
</dbReference>
<evidence type="ECO:0000259" key="16">
    <source>
        <dbReference type="SMART" id="SM00904"/>
    </source>
</evidence>
<dbReference type="HOGENOM" id="CLU_048437_0_2_0"/>
<evidence type="ECO:0000256" key="1">
    <source>
        <dbReference type="ARBA" id="ARBA00004726"/>
    </source>
</evidence>
<evidence type="ECO:0000256" key="9">
    <source>
        <dbReference type="ARBA" id="ARBA00022827"/>
    </source>
</evidence>
<gene>
    <name evidence="17" type="ORF">Apau_1376</name>
</gene>
<dbReference type="PANTHER" id="PTHR22749:SF6">
    <property type="entry name" value="RIBOFLAVIN KINASE"/>
    <property type="match status" value="1"/>
</dbReference>
<dbReference type="EC" id="2.7.7.2" evidence="14"/>
<keyword evidence="8 14" id="KW-0418">Kinase</keyword>
<evidence type="ECO:0000256" key="6">
    <source>
        <dbReference type="ARBA" id="ARBA00022695"/>
    </source>
</evidence>
<dbReference type="SUPFAM" id="SSF82114">
    <property type="entry name" value="Riboflavin kinase-like"/>
    <property type="match status" value="1"/>
</dbReference>
<comment type="pathway">
    <text evidence="2 14">Cofactor biosynthesis; FMN biosynthesis; FMN from riboflavin (ATP route): step 1/1.</text>
</comment>
<dbReference type="InterPro" id="IPR015865">
    <property type="entry name" value="Riboflavin_kinase_bac/euk"/>
</dbReference>